<dbReference type="WBParaSite" id="TMUE_2000007756.1">
    <property type="protein sequence ID" value="TMUE_2000007756.1"/>
    <property type="gene ID" value="WBGene00293817"/>
</dbReference>
<accession>A0A5S6QK86</accession>
<keyword evidence="1" id="KW-1185">Reference proteome</keyword>
<dbReference type="AlphaFoldDB" id="A0A5S6QK86"/>
<name>A0A5S6QK86_TRIMR</name>
<dbReference type="STRING" id="70415.A0A5S6QK86"/>
<evidence type="ECO:0000313" key="1">
    <source>
        <dbReference type="Proteomes" id="UP000046395"/>
    </source>
</evidence>
<dbReference type="SUPFAM" id="SSF56672">
    <property type="entry name" value="DNA/RNA polymerases"/>
    <property type="match status" value="1"/>
</dbReference>
<dbReference type="InterPro" id="IPR043502">
    <property type="entry name" value="DNA/RNA_pol_sf"/>
</dbReference>
<reference evidence="2" key="1">
    <citation type="submission" date="2019-12" db="UniProtKB">
        <authorList>
            <consortium name="WormBaseParasite"/>
        </authorList>
    </citation>
    <scope>IDENTIFICATION</scope>
</reference>
<protein>
    <submittedName>
        <fullName evidence="2">Reverse transcriptase Ty1/copia-type domain-containing protein</fullName>
    </submittedName>
</protein>
<organism evidence="1 2">
    <name type="scientific">Trichuris muris</name>
    <name type="common">Mouse whipworm</name>
    <dbReference type="NCBI Taxonomy" id="70415"/>
    <lineage>
        <taxon>Eukaryota</taxon>
        <taxon>Metazoa</taxon>
        <taxon>Ecdysozoa</taxon>
        <taxon>Nematoda</taxon>
        <taxon>Enoplea</taxon>
        <taxon>Dorylaimia</taxon>
        <taxon>Trichinellida</taxon>
        <taxon>Trichuridae</taxon>
        <taxon>Trichuris</taxon>
    </lineage>
</organism>
<sequence length="159" mass="18052">MLEVNVLGKKDELIAARSKRCCILCGKIREDPAHGHTRTLYIVVEEPAGTMIQADVEQMFMQIGLHEEDRDVVRFLWRDLDTSLAVIRYHAQMKGERHPRAAAEILDNMYVDDLVTSCDSQKYAIELANDTKELMQQGGIVLTKWSSSCSALNDLIERT</sequence>
<dbReference type="PANTHER" id="PTHR47331">
    <property type="entry name" value="PHD-TYPE DOMAIN-CONTAINING PROTEIN"/>
    <property type="match status" value="1"/>
</dbReference>
<evidence type="ECO:0000313" key="2">
    <source>
        <dbReference type="WBParaSite" id="TMUE_2000007756.1"/>
    </source>
</evidence>
<proteinExistence type="predicted"/>
<dbReference type="Proteomes" id="UP000046395">
    <property type="component" value="Unassembled WGS sequence"/>
</dbReference>